<evidence type="ECO:0000256" key="3">
    <source>
        <dbReference type="ARBA" id="ARBA00023002"/>
    </source>
</evidence>
<keyword evidence="3 4" id="KW-0560">Oxidoreductase</keyword>
<accession>A0A6L6IR33</accession>
<dbReference type="Pfam" id="PF02571">
    <property type="entry name" value="CbiJ"/>
    <property type="match status" value="1"/>
</dbReference>
<keyword evidence="5" id="KW-1185">Reference proteome</keyword>
<dbReference type="UniPathway" id="UPA00148"/>
<proteinExistence type="predicted"/>
<dbReference type="GO" id="GO:0016994">
    <property type="term" value="F:precorrin-6A reductase activity"/>
    <property type="evidence" value="ECO:0007669"/>
    <property type="project" value="InterPro"/>
</dbReference>
<organism evidence="4 5">
    <name type="scientific">Paracoccus shanxieyensis</name>
    <dbReference type="NCBI Taxonomy" id="2675752"/>
    <lineage>
        <taxon>Bacteria</taxon>
        <taxon>Pseudomonadati</taxon>
        <taxon>Pseudomonadota</taxon>
        <taxon>Alphaproteobacteria</taxon>
        <taxon>Rhodobacterales</taxon>
        <taxon>Paracoccaceae</taxon>
        <taxon>Paracoccus</taxon>
    </lineage>
</organism>
<dbReference type="EC" id="1.3.1.106" evidence="4"/>
<gene>
    <name evidence="4" type="ORF">GL284_01535</name>
</gene>
<sequence length="245" mass="25730">MTRILLLGGTTEAGLMADAVAASGLEGVFSYAGRTARPVAQPMPTRIGGFGGVAGLVDYLRQTAITHIIDATHPFAAGISQNAIAASAQTGIPLIALERPAWQPGPGDDWVTVADFESAAASLPGDGSGVFLAIGRQNLAPFLGRAHRWMLRFAEVASHPMPDATLIISRGPFTVPGDTELLRRHQIRHIVAKNAGGSAARAKLDAARALGLPVVMIDRPALPPRHAVTTPDQVLRWLHDADRGV</sequence>
<reference evidence="4 5" key="1">
    <citation type="submission" date="2019-11" db="EMBL/GenBank/DDBJ databases">
        <authorList>
            <person name="Dong K."/>
        </authorList>
    </citation>
    <scope>NUCLEOTIDE SEQUENCE [LARGE SCALE GENOMIC DNA]</scope>
    <source>
        <strain evidence="4 5">DK608</strain>
    </source>
</reference>
<dbReference type="NCBIfam" id="NF005968">
    <property type="entry name" value="PRK08057.1-2"/>
    <property type="match status" value="1"/>
</dbReference>
<protein>
    <submittedName>
        <fullName evidence="4">Cobalt-precorrin-6A reductase</fullName>
        <ecNumber evidence="4">1.3.1.106</ecNumber>
    </submittedName>
</protein>
<dbReference type="RefSeq" id="WP_155042878.1">
    <property type="nucleotide sequence ID" value="NZ_WMIH01000001.1"/>
</dbReference>
<dbReference type="PANTHER" id="PTHR36925">
    <property type="entry name" value="COBALT-PRECORRIN-6A REDUCTASE"/>
    <property type="match status" value="1"/>
</dbReference>
<dbReference type="EMBL" id="WMII01000001">
    <property type="protein sequence ID" value="MTH62946.1"/>
    <property type="molecule type" value="Genomic_DNA"/>
</dbReference>
<dbReference type="InterPro" id="IPR003723">
    <property type="entry name" value="Precorrin-6x_reduct"/>
</dbReference>
<evidence type="ECO:0000313" key="5">
    <source>
        <dbReference type="Proteomes" id="UP000478740"/>
    </source>
</evidence>
<evidence type="ECO:0000256" key="1">
    <source>
        <dbReference type="ARBA" id="ARBA00004953"/>
    </source>
</evidence>
<dbReference type="PANTHER" id="PTHR36925:SF1">
    <property type="entry name" value="COBALT-PRECORRIN-6A REDUCTASE"/>
    <property type="match status" value="1"/>
</dbReference>
<dbReference type="GO" id="GO:0009236">
    <property type="term" value="P:cobalamin biosynthetic process"/>
    <property type="evidence" value="ECO:0007669"/>
    <property type="project" value="UniProtKB-UniPathway"/>
</dbReference>
<name>A0A6L6IR33_9RHOB</name>
<comment type="pathway">
    <text evidence="1">Cofactor biosynthesis; adenosylcobalamin biosynthesis.</text>
</comment>
<keyword evidence="2" id="KW-0169">Cobalamin biosynthesis</keyword>
<dbReference type="NCBIfam" id="TIGR00715">
    <property type="entry name" value="precor6x_red"/>
    <property type="match status" value="1"/>
</dbReference>
<dbReference type="Proteomes" id="UP000478740">
    <property type="component" value="Unassembled WGS sequence"/>
</dbReference>
<dbReference type="PROSITE" id="PS51014">
    <property type="entry name" value="COBK_CBIJ"/>
    <property type="match status" value="1"/>
</dbReference>
<evidence type="ECO:0000313" key="4">
    <source>
        <dbReference type="EMBL" id="MTH62946.1"/>
    </source>
</evidence>
<dbReference type="AlphaFoldDB" id="A0A6L6IR33"/>
<evidence type="ECO:0000256" key="2">
    <source>
        <dbReference type="ARBA" id="ARBA00022573"/>
    </source>
</evidence>
<comment type="caution">
    <text evidence="4">The sequence shown here is derived from an EMBL/GenBank/DDBJ whole genome shotgun (WGS) entry which is preliminary data.</text>
</comment>